<dbReference type="PANTHER" id="PTHR16305">
    <property type="entry name" value="TESTICULAR SOLUBLE ADENYLYL CYCLASE"/>
    <property type="match status" value="1"/>
</dbReference>
<sequence length="1172" mass="124880">MSACPSCSAAQPDGARFCFSCGTALAEPTCSSCGTTLVPGAQFCSACGAAQGAAAAPAAVPTPVASRRVTSVLFGDLVGFTTLSEARDQEETRELLSRYFDECRRIIDRYGGTVEKFIGDAVMAVWGVPTAHEDDAERAVRAGLELVNAVSAVGADIGVPDLAMRVGIVTGEVAVTIGAEQQGMVAGDAVNTAARVQSVADAGQVWVDETTRLLTSSAISYLDVGSHALKGKADPVPLWSVRAVVAGVGGSQRADGLEAPLVGRERELRLVKELFHAVHESGRPSLLLMLGEPGVGKSRLAWEFEKYVDGLSMSVRWHAGRCVAYGEGLAYFALAEAMRARLRSLAPEADQDDPDSPTLDPSHLMELGLDRFVPDADERAWLGPRLGAMLGIGSVGSFPREDLFAAWTVFLERVGEGNPVVLVIDDAHHADDGLLQFIEHLLATGTFPCFVVLLSRPGLLDANPTLATNRAATVSHLPALGDADMAALLDGLVVGLPDDARATLVERSEGIPLFAVETVRSLIDRDLVVPRGGQYVLADPDGLDLDSIGAPASLQALVAARLDTLDPEQRRLVDRASVIGNVFSRDEIAELCPEIDDIDAVLDGLLRQQILSRMVSRFSAEYGQLQFVQSVIRQVAYGTLSRRDRRATHLAVARQTEAADDAAGELAPIIAQHYLEAIEALPTEPDTAELEALAITHLERAASRARSLGAMTEAANHLLLALEHTGDPATRARLDSAAASALLDKGDYEAAVPHAIAATETFDGLGDPRSAAVAASVHAQALSTTGDNAAAVAIVSPRWDELVERNDADEALQELGRVLSSAAGRIGQDRTDVYDRRLQIADKLGDREQIAEVLNALGVRYNILGAGEMSAVLASAAADIARSEHIPGVLSRCLLNLNSYYTTMNLPRAIEAGTEAVDVADRAGVAVWKEFALVNLYLALLSSGRWDELEERLDREGSHLAVMIAIEVAIRGFLGAARGAPVELPWGPDDRPQSDDPLDEGWTLFAEGTAALSQGRPEEALDRAVASADMFYGASGTADDFVHPWPVAVELAMELGATETLAHLMSVVETATTRTTVPLSVRAHHRRFQALLARDADPDSVEGLLRQAIAELDEWGSRHYTARAEADLGLWLHQLGRSDEAERLLSHARSVLAELGTTTWLEQLDRQSATSA</sequence>
<dbReference type="GO" id="GO:0005524">
    <property type="term" value="F:ATP binding"/>
    <property type="evidence" value="ECO:0007669"/>
    <property type="project" value="UniProtKB-KW"/>
</dbReference>
<dbReference type="Gene3D" id="3.40.50.300">
    <property type="entry name" value="P-loop containing nucleotide triphosphate hydrolases"/>
    <property type="match status" value="1"/>
</dbReference>
<name>A0A5C8NPN6_9ACTN</name>
<dbReference type="SUPFAM" id="SSF52540">
    <property type="entry name" value="P-loop containing nucleoside triphosphate hydrolases"/>
    <property type="match status" value="1"/>
</dbReference>
<dbReference type="Gene3D" id="3.30.70.1230">
    <property type="entry name" value="Nucleotide cyclase"/>
    <property type="match status" value="1"/>
</dbReference>
<gene>
    <name evidence="4" type="ORF">FHP06_02945</name>
</gene>
<dbReference type="Pfam" id="PF12773">
    <property type="entry name" value="DZR"/>
    <property type="match status" value="1"/>
</dbReference>
<dbReference type="AlphaFoldDB" id="A0A5C8NPN6"/>
<keyword evidence="2" id="KW-0067">ATP-binding</keyword>
<evidence type="ECO:0000256" key="2">
    <source>
        <dbReference type="ARBA" id="ARBA00022840"/>
    </source>
</evidence>
<dbReference type="SUPFAM" id="SSF48452">
    <property type="entry name" value="TPR-like"/>
    <property type="match status" value="2"/>
</dbReference>
<dbReference type="InterPro" id="IPR025874">
    <property type="entry name" value="DZR"/>
</dbReference>
<dbReference type="Gene3D" id="1.25.40.10">
    <property type="entry name" value="Tetratricopeptide repeat domain"/>
    <property type="match status" value="1"/>
</dbReference>
<dbReference type="SUPFAM" id="SSF55073">
    <property type="entry name" value="Nucleotide cyclase"/>
    <property type="match status" value="1"/>
</dbReference>
<keyword evidence="5" id="KW-1185">Reference proteome</keyword>
<dbReference type="InterPro" id="IPR027417">
    <property type="entry name" value="P-loop_NTPase"/>
</dbReference>
<dbReference type="EMBL" id="VDUX01000001">
    <property type="protein sequence ID" value="TXL63198.1"/>
    <property type="molecule type" value="Genomic_DNA"/>
</dbReference>
<dbReference type="PANTHER" id="PTHR16305:SF28">
    <property type="entry name" value="GUANYLATE CYCLASE DOMAIN-CONTAINING PROTEIN"/>
    <property type="match status" value="1"/>
</dbReference>
<dbReference type="CDD" id="cd07302">
    <property type="entry name" value="CHD"/>
    <property type="match status" value="1"/>
</dbReference>
<dbReference type="GO" id="GO:0004016">
    <property type="term" value="F:adenylate cyclase activity"/>
    <property type="evidence" value="ECO:0007669"/>
    <property type="project" value="TreeGrafter"/>
</dbReference>
<dbReference type="InterPro" id="IPR011990">
    <property type="entry name" value="TPR-like_helical_dom_sf"/>
</dbReference>
<dbReference type="GO" id="GO:0009190">
    <property type="term" value="P:cyclic nucleotide biosynthetic process"/>
    <property type="evidence" value="ECO:0007669"/>
    <property type="project" value="InterPro"/>
</dbReference>
<reference evidence="4 5" key="1">
    <citation type="submission" date="2019-06" db="EMBL/GenBank/DDBJ databases">
        <title>Aeromicrobium sp. nov., isolated from a maize field.</title>
        <authorList>
            <person name="Lin S.-Y."/>
            <person name="Tsai C.-F."/>
            <person name="Young C.-C."/>
        </authorList>
    </citation>
    <scope>NUCLEOTIDE SEQUENCE [LARGE SCALE GENOMIC DNA]</scope>
    <source>
        <strain evidence="4 5">CC-CFT486</strain>
    </source>
</reference>
<dbReference type="InterPro" id="IPR001054">
    <property type="entry name" value="A/G_cyclase"/>
</dbReference>
<dbReference type="OrthoDB" id="5476461at2"/>
<feature type="domain" description="Guanylate cyclase" evidence="3">
    <location>
        <begin position="71"/>
        <end position="197"/>
    </location>
</feature>
<keyword evidence="1" id="KW-0547">Nucleotide-binding</keyword>
<dbReference type="InterPro" id="IPR029787">
    <property type="entry name" value="Nucleotide_cyclase"/>
</dbReference>
<protein>
    <submittedName>
        <fullName evidence="4">Zinc-ribbon domain-containing protein</fullName>
    </submittedName>
</protein>
<dbReference type="Pfam" id="PF13191">
    <property type="entry name" value="AAA_16"/>
    <property type="match status" value="1"/>
</dbReference>
<accession>A0A5C8NPN6</accession>
<evidence type="ECO:0000256" key="1">
    <source>
        <dbReference type="ARBA" id="ARBA00022741"/>
    </source>
</evidence>
<dbReference type="Proteomes" id="UP000321571">
    <property type="component" value="Unassembled WGS sequence"/>
</dbReference>
<organism evidence="4 5">
    <name type="scientific">Aeromicrobium terrae</name>
    <dbReference type="NCBI Taxonomy" id="2498846"/>
    <lineage>
        <taxon>Bacteria</taxon>
        <taxon>Bacillati</taxon>
        <taxon>Actinomycetota</taxon>
        <taxon>Actinomycetes</taxon>
        <taxon>Propionibacteriales</taxon>
        <taxon>Nocardioidaceae</taxon>
        <taxon>Aeromicrobium</taxon>
    </lineage>
</organism>
<dbReference type="GO" id="GO:0035556">
    <property type="term" value="P:intracellular signal transduction"/>
    <property type="evidence" value="ECO:0007669"/>
    <property type="project" value="InterPro"/>
</dbReference>
<dbReference type="GO" id="GO:0005737">
    <property type="term" value="C:cytoplasm"/>
    <property type="evidence" value="ECO:0007669"/>
    <property type="project" value="TreeGrafter"/>
</dbReference>
<dbReference type="Pfam" id="PF00211">
    <property type="entry name" value="Guanylate_cyc"/>
    <property type="match status" value="1"/>
</dbReference>
<evidence type="ECO:0000313" key="4">
    <source>
        <dbReference type="EMBL" id="TXL63198.1"/>
    </source>
</evidence>
<proteinExistence type="predicted"/>
<dbReference type="RefSeq" id="WP_147683588.1">
    <property type="nucleotide sequence ID" value="NZ_VDUX01000001.1"/>
</dbReference>
<evidence type="ECO:0000313" key="5">
    <source>
        <dbReference type="Proteomes" id="UP000321571"/>
    </source>
</evidence>
<dbReference type="InterPro" id="IPR041664">
    <property type="entry name" value="AAA_16"/>
</dbReference>
<comment type="caution">
    <text evidence="4">The sequence shown here is derived from an EMBL/GenBank/DDBJ whole genome shotgun (WGS) entry which is preliminary data.</text>
</comment>
<dbReference type="PROSITE" id="PS50125">
    <property type="entry name" value="GUANYLATE_CYCLASE_2"/>
    <property type="match status" value="1"/>
</dbReference>
<dbReference type="SMART" id="SM00044">
    <property type="entry name" value="CYCc"/>
    <property type="match status" value="1"/>
</dbReference>
<evidence type="ECO:0000259" key="3">
    <source>
        <dbReference type="PROSITE" id="PS50125"/>
    </source>
</evidence>